<evidence type="ECO:0000256" key="1">
    <source>
        <dbReference type="ARBA" id="ARBA00023002"/>
    </source>
</evidence>
<dbReference type="EMBL" id="CADCUZ010000073">
    <property type="protein sequence ID" value="CAA9416979.1"/>
    <property type="molecule type" value="Genomic_DNA"/>
</dbReference>
<dbReference type="SUPFAM" id="SSF50475">
    <property type="entry name" value="FMN-binding split barrel"/>
    <property type="match status" value="1"/>
</dbReference>
<protein>
    <submittedName>
        <fullName evidence="2">Uncharacterized protein</fullName>
    </submittedName>
</protein>
<dbReference type="GO" id="GO:0016627">
    <property type="term" value="F:oxidoreductase activity, acting on the CH-CH group of donors"/>
    <property type="evidence" value="ECO:0007669"/>
    <property type="project" value="TreeGrafter"/>
</dbReference>
<dbReference type="InterPro" id="IPR012349">
    <property type="entry name" value="Split_barrel_FMN-bd"/>
</dbReference>
<dbReference type="GO" id="GO:0070967">
    <property type="term" value="F:coenzyme F420 binding"/>
    <property type="evidence" value="ECO:0007669"/>
    <property type="project" value="TreeGrafter"/>
</dbReference>
<dbReference type="InterPro" id="IPR019965">
    <property type="entry name" value="PPOX_F420-dep_Rv2061_put"/>
</dbReference>
<dbReference type="GO" id="GO:0005829">
    <property type="term" value="C:cytosol"/>
    <property type="evidence" value="ECO:0007669"/>
    <property type="project" value="TreeGrafter"/>
</dbReference>
<keyword evidence="1" id="KW-0560">Oxidoreductase</keyword>
<gene>
    <name evidence="2" type="ORF">AVDCRST_MAG55-1718</name>
</gene>
<proteinExistence type="predicted"/>
<accession>A0A6J4PJ74</accession>
<dbReference type="PANTHER" id="PTHR35176">
    <property type="entry name" value="HEME OXYGENASE HI_0854-RELATED"/>
    <property type="match status" value="1"/>
</dbReference>
<dbReference type="AlphaFoldDB" id="A0A6J4PJ74"/>
<evidence type="ECO:0000313" key="2">
    <source>
        <dbReference type="EMBL" id="CAA9416979.1"/>
    </source>
</evidence>
<dbReference type="PANTHER" id="PTHR35176:SF11">
    <property type="entry name" value="PYRIDOXAMINE 5'-PHOSPHATE OXIDASE FAMILY PROTEIN"/>
    <property type="match status" value="1"/>
</dbReference>
<reference evidence="2" key="1">
    <citation type="submission" date="2020-02" db="EMBL/GenBank/DDBJ databases">
        <authorList>
            <person name="Meier V. D."/>
        </authorList>
    </citation>
    <scope>NUCLEOTIDE SEQUENCE</scope>
    <source>
        <strain evidence="2">AVDCRST_MAG55</strain>
    </source>
</reference>
<sequence length="133" mass="14732">MAKPNPFDALDGHRYVRLSTFRRSGVAVPTPVWFARVGENLSVVTGRNTGKVKRIRNNPEVTLAPSGFRGRPKGQDVRAIARLTDGQKGGPADRALRRKYGWQYRVFELVEGLRGAQDELVFLEVCPPAGEEG</sequence>
<name>A0A6J4PJ74_9ACTN</name>
<dbReference type="NCBIfam" id="TIGR03666">
    <property type="entry name" value="Rv2061_F420"/>
    <property type="match status" value="1"/>
</dbReference>
<dbReference type="InterPro" id="IPR052019">
    <property type="entry name" value="F420H2_bilvrd_red/Heme_oxyg"/>
</dbReference>
<organism evidence="2">
    <name type="scientific">uncultured Rubrobacteraceae bacterium</name>
    <dbReference type="NCBI Taxonomy" id="349277"/>
    <lineage>
        <taxon>Bacteria</taxon>
        <taxon>Bacillati</taxon>
        <taxon>Actinomycetota</taxon>
        <taxon>Rubrobacteria</taxon>
        <taxon>Rubrobacterales</taxon>
        <taxon>Rubrobacteraceae</taxon>
        <taxon>environmental samples</taxon>
    </lineage>
</organism>
<dbReference type="Gene3D" id="2.30.110.10">
    <property type="entry name" value="Electron Transport, Fmn-binding Protein, Chain A"/>
    <property type="match status" value="1"/>
</dbReference>